<dbReference type="Proteomes" id="UP000439903">
    <property type="component" value="Unassembled WGS sequence"/>
</dbReference>
<reference evidence="1 2" key="1">
    <citation type="journal article" date="2019" name="Environ. Microbiol.">
        <title>At the nexus of three kingdoms: the genome of the mycorrhizal fungus Gigaspora margarita provides insights into plant, endobacterial and fungal interactions.</title>
        <authorList>
            <person name="Venice F."/>
            <person name="Ghignone S."/>
            <person name="Salvioli di Fossalunga A."/>
            <person name="Amselem J."/>
            <person name="Novero M."/>
            <person name="Xianan X."/>
            <person name="Sedzielewska Toro K."/>
            <person name="Morin E."/>
            <person name="Lipzen A."/>
            <person name="Grigoriev I.V."/>
            <person name="Henrissat B."/>
            <person name="Martin F.M."/>
            <person name="Bonfante P."/>
        </authorList>
    </citation>
    <scope>NUCLEOTIDE SEQUENCE [LARGE SCALE GENOMIC DNA]</scope>
    <source>
        <strain evidence="1 2">BEG34</strain>
    </source>
</reference>
<dbReference type="EMBL" id="WTPW01000428">
    <property type="protein sequence ID" value="KAF0512259.1"/>
    <property type="molecule type" value="Genomic_DNA"/>
</dbReference>
<sequence length="71" mass="8015">MVIPFKVITEGVEIKNVFELDLAERASIQELEQQDLKKLTVFSTDSFTTTSLYAPSLEDVKSRPNPITLKT</sequence>
<keyword evidence="2" id="KW-1185">Reference proteome</keyword>
<evidence type="ECO:0000313" key="1">
    <source>
        <dbReference type="EMBL" id="KAF0512259.1"/>
    </source>
</evidence>
<dbReference type="AlphaFoldDB" id="A0A8H4AMA9"/>
<proteinExistence type="predicted"/>
<comment type="caution">
    <text evidence="1">The sequence shown here is derived from an EMBL/GenBank/DDBJ whole genome shotgun (WGS) entry which is preliminary data.</text>
</comment>
<gene>
    <name evidence="1" type="ORF">F8M41_018052</name>
</gene>
<name>A0A8H4AMA9_GIGMA</name>
<accession>A0A8H4AMA9</accession>
<protein>
    <submittedName>
        <fullName evidence="1">Uncharacterized protein</fullName>
    </submittedName>
</protein>
<organism evidence="1 2">
    <name type="scientific">Gigaspora margarita</name>
    <dbReference type="NCBI Taxonomy" id="4874"/>
    <lineage>
        <taxon>Eukaryota</taxon>
        <taxon>Fungi</taxon>
        <taxon>Fungi incertae sedis</taxon>
        <taxon>Mucoromycota</taxon>
        <taxon>Glomeromycotina</taxon>
        <taxon>Glomeromycetes</taxon>
        <taxon>Diversisporales</taxon>
        <taxon>Gigasporaceae</taxon>
        <taxon>Gigaspora</taxon>
    </lineage>
</organism>
<evidence type="ECO:0000313" key="2">
    <source>
        <dbReference type="Proteomes" id="UP000439903"/>
    </source>
</evidence>